<evidence type="ECO:0000313" key="10">
    <source>
        <dbReference type="EMBL" id="KEQ69562.1"/>
    </source>
</evidence>
<keyword evidence="6" id="KW-0496">Mitochondrion</keyword>
<dbReference type="EMBL" id="KL584721">
    <property type="protein sequence ID" value="KEQ69562.1"/>
    <property type="molecule type" value="Genomic_DNA"/>
</dbReference>
<dbReference type="RefSeq" id="XP_013423636.1">
    <property type="nucleotide sequence ID" value="XM_013568182.1"/>
</dbReference>
<comment type="subcellular location">
    <subcellularLocation>
        <location evidence="2">Cytoplasm</location>
    </subcellularLocation>
    <subcellularLocation>
        <location evidence="3">Mitochondrion intermembrane space</location>
    </subcellularLocation>
    <subcellularLocation>
        <location evidence="1">Nucleus</location>
    </subcellularLocation>
</comment>
<proteinExistence type="inferred from homology"/>
<evidence type="ECO:0008006" key="12">
    <source>
        <dbReference type="Google" id="ProtNLM"/>
    </source>
</evidence>
<keyword evidence="11" id="KW-1185">Reference proteome</keyword>
<reference evidence="10 11" key="1">
    <citation type="journal article" date="2014" name="BMC Genomics">
        <title>Genome sequencing of four Aureobasidium pullulans varieties: biotechnological potential, stress tolerance, and description of new species.</title>
        <authorList>
            <person name="Gostin Ar C."/>
            <person name="Ohm R.A."/>
            <person name="Kogej T."/>
            <person name="Sonjak S."/>
            <person name="Turk M."/>
            <person name="Zajc J."/>
            <person name="Zalar P."/>
            <person name="Grube M."/>
            <person name="Sun H."/>
            <person name="Han J."/>
            <person name="Sharma A."/>
            <person name="Chiniquy J."/>
            <person name="Ngan C.Y."/>
            <person name="Lipzen A."/>
            <person name="Barry K."/>
            <person name="Grigoriev I.V."/>
            <person name="Gunde-Cimerman N."/>
        </authorList>
    </citation>
    <scope>NUCLEOTIDE SEQUENCE [LARGE SCALE GENOMIC DNA]</scope>
    <source>
        <strain evidence="10 11">CBS 147.97</strain>
    </source>
</reference>
<dbReference type="Gene3D" id="1.10.10.140">
    <property type="entry name" value="Cytochrome c oxidase, subunit VIb"/>
    <property type="match status" value="1"/>
</dbReference>
<dbReference type="Pfam" id="PF02297">
    <property type="entry name" value="COX6B"/>
    <property type="match status" value="1"/>
</dbReference>
<dbReference type="SUPFAM" id="SSF47694">
    <property type="entry name" value="Cytochrome c oxidase subunit h"/>
    <property type="match status" value="1"/>
</dbReference>
<dbReference type="InterPro" id="IPR048281">
    <property type="entry name" value="COA6_fun"/>
</dbReference>
<dbReference type="GO" id="GO:0005634">
    <property type="term" value="C:nucleus"/>
    <property type="evidence" value="ECO:0007669"/>
    <property type="project" value="UniProtKB-SubCell"/>
</dbReference>
<protein>
    <recommendedName>
        <fullName evidence="12">Cytochrome c oxidase, subunit VIb</fullName>
    </recommendedName>
</protein>
<evidence type="ECO:0000256" key="3">
    <source>
        <dbReference type="ARBA" id="ARBA00004569"/>
    </source>
</evidence>
<evidence type="ECO:0000256" key="5">
    <source>
        <dbReference type="ARBA" id="ARBA00022490"/>
    </source>
</evidence>
<keyword evidence="8" id="KW-0539">Nucleus</keyword>
<keyword evidence="7" id="KW-1015">Disulfide bond</keyword>
<dbReference type="PANTHER" id="PTHR47677:SF1">
    <property type="entry name" value="CYTOCHROME C OXIDASE ASSEMBLY FACTOR 6"/>
    <property type="match status" value="1"/>
</dbReference>
<organism evidence="10 11">
    <name type="scientific">Aureobasidium namibiae CBS 147.97</name>
    <dbReference type="NCBI Taxonomy" id="1043004"/>
    <lineage>
        <taxon>Eukaryota</taxon>
        <taxon>Fungi</taxon>
        <taxon>Dikarya</taxon>
        <taxon>Ascomycota</taxon>
        <taxon>Pezizomycotina</taxon>
        <taxon>Dothideomycetes</taxon>
        <taxon>Dothideomycetidae</taxon>
        <taxon>Dothideales</taxon>
        <taxon>Saccotheciaceae</taxon>
        <taxon>Aureobasidium</taxon>
    </lineage>
</organism>
<dbReference type="AlphaFoldDB" id="A0A074WIC9"/>
<sequence>MGWFSSDKGNSPDAPKATADGGFIAPDRSKRAHCWEARDAYFGCLDKNNIIDSVKQGEKADKLCPDETVKFDQNCATSWVQYFKKRRVMEYQRDQTLKRLQGEGASDIAAQ</sequence>
<evidence type="ECO:0000256" key="1">
    <source>
        <dbReference type="ARBA" id="ARBA00004123"/>
    </source>
</evidence>
<dbReference type="HOGENOM" id="CLU_142408_0_0_1"/>
<dbReference type="GO" id="GO:0005758">
    <property type="term" value="C:mitochondrial intermembrane space"/>
    <property type="evidence" value="ECO:0007669"/>
    <property type="project" value="UniProtKB-SubCell"/>
</dbReference>
<evidence type="ECO:0000313" key="11">
    <source>
        <dbReference type="Proteomes" id="UP000027730"/>
    </source>
</evidence>
<name>A0A074WIC9_9PEZI</name>
<evidence type="ECO:0000256" key="9">
    <source>
        <dbReference type="SAM" id="MobiDB-lite"/>
    </source>
</evidence>
<dbReference type="GeneID" id="25412185"/>
<feature type="region of interest" description="Disordered" evidence="9">
    <location>
        <begin position="1"/>
        <end position="25"/>
    </location>
</feature>
<accession>A0A074WIC9</accession>
<dbReference type="GO" id="GO:0033617">
    <property type="term" value="P:mitochondrial respiratory chain complex IV assembly"/>
    <property type="evidence" value="ECO:0007669"/>
    <property type="project" value="TreeGrafter"/>
</dbReference>
<evidence type="ECO:0000256" key="6">
    <source>
        <dbReference type="ARBA" id="ARBA00023128"/>
    </source>
</evidence>
<evidence type="ECO:0000256" key="2">
    <source>
        <dbReference type="ARBA" id="ARBA00004496"/>
    </source>
</evidence>
<evidence type="ECO:0000256" key="7">
    <source>
        <dbReference type="ARBA" id="ARBA00023157"/>
    </source>
</evidence>
<evidence type="ECO:0000256" key="8">
    <source>
        <dbReference type="ARBA" id="ARBA00023242"/>
    </source>
</evidence>
<dbReference type="Proteomes" id="UP000027730">
    <property type="component" value="Unassembled WGS sequence"/>
</dbReference>
<dbReference type="InterPro" id="IPR048280">
    <property type="entry name" value="COX6B-like"/>
</dbReference>
<keyword evidence="5" id="KW-0963">Cytoplasm</keyword>
<gene>
    <name evidence="10" type="ORF">M436DRAFT_55673</name>
</gene>
<dbReference type="STRING" id="1043004.A0A074WIC9"/>
<evidence type="ECO:0000256" key="4">
    <source>
        <dbReference type="ARBA" id="ARBA00006425"/>
    </source>
</evidence>
<comment type="similarity">
    <text evidence="4">Belongs to the cytochrome c oxidase subunit 6B family.</text>
</comment>
<dbReference type="FunFam" id="1.10.10.140:FF:000003">
    <property type="entry name" value="Cytochrome c oxidase assembly factor 6"/>
    <property type="match status" value="1"/>
</dbReference>
<dbReference type="OrthoDB" id="5545577at2759"/>
<dbReference type="PANTHER" id="PTHR47677">
    <property type="entry name" value="CYTOCHROME C OXIDASE ASSEMBLY FACTOR 6"/>
    <property type="match status" value="1"/>
</dbReference>
<dbReference type="InterPro" id="IPR036549">
    <property type="entry name" value="CX6/COA6-like_sf"/>
</dbReference>